<feature type="compositionally biased region" description="Low complexity" evidence="1">
    <location>
        <begin position="25"/>
        <end position="35"/>
    </location>
</feature>
<feature type="region of interest" description="Disordered" evidence="1">
    <location>
        <begin position="17"/>
        <end position="40"/>
    </location>
</feature>
<feature type="compositionally biased region" description="Acidic residues" evidence="1">
    <location>
        <begin position="116"/>
        <end position="135"/>
    </location>
</feature>
<reference evidence="3" key="1">
    <citation type="submission" date="2022-11" db="UniProtKB">
        <authorList>
            <consortium name="WormBaseParasite"/>
        </authorList>
    </citation>
    <scope>IDENTIFICATION</scope>
</reference>
<evidence type="ECO:0000313" key="2">
    <source>
        <dbReference type="Proteomes" id="UP000887577"/>
    </source>
</evidence>
<dbReference type="WBParaSite" id="PSU_v2.g7226.t1">
    <property type="protein sequence ID" value="PSU_v2.g7226.t1"/>
    <property type="gene ID" value="PSU_v2.g7226"/>
</dbReference>
<feature type="region of interest" description="Disordered" evidence="1">
    <location>
        <begin position="54"/>
        <end position="78"/>
    </location>
</feature>
<dbReference type="Proteomes" id="UP000887577">
    <property type="component" value="Unplaced"/>
</dbReference>
<name>A0A914Z4E6_9BILA</name>
<proteinExistence type="predicted"/>
<accession>A0A914Z4E6</accession>
<dbReference type="AlphaFoldDB" id="A0A914Z4E6"/>
<feature type="region of interest" description="Disordered" evidence="1">
    <location>
        <begin position="111"/>
        <end position="135"/>
    </location>
</feature>
<evidence type="ECO:0000256" key="1">
    <source>
        <dbReference type="SAM" id="MobiDB-lite"/>
    </source>
</evidence>
<evidence type="ECO:0000313" key="3">
    <source>
        <dbReference type="WBParaSite" id="PSU_v2.g7226.t1"/>
    </source>
</evidence>
<sequence length="135" mass="14525">MFYSNISAVAASRPIVPVQPGLDIPSGPSSPASSRSKSEARRCNFFSSSVVEEAGIGAPGPSQRADWAAPVPKRKHMKQRATRALHTCYFSGDGRPSRKVKKQTCLDCGEPKPDDFIDLDSPDDADNLDSSDDTD</sequence>
<keyword evidence="2" id="KW-1185">Reference proteome</keyword>
<organism evidence="2 3">
    <name type="scientific">Panagrolaimus superbus</name>
    <dbReference type="NCBI Taxonomy" id="310955"/>
    <lineage>
        <taxon>Eukaryota</taxon>
        <taxon>Metazoa</taxon>
        <taxon>Ecdysozoa</taxon>
        <taxon>Nematoda</taxon>
        <taxon>Chromadorea</taxon>
        <taxon>Rhabditida</taxon>
        <taxon>Tylenchina</taxon>
        <taxon>Panagrolaimomorpha</taxon>
        <taxon>Panagrolaimoidea</taxon>
        <taxon>Panagrolaimidae</taxon>
        <taxon>Panagrolaimus</taxon>
    </lineage>
</organism>
<protein>
    <submittedName>
        <fullName evidence="3">Stc1 domain-containing protein</fullName>
    </submittedName>
</protein>